<protein>
    <recommendedName>
        <fullName evidence="3">FAM86 N-terminal domain-containing protein</fullName>
    </recommendedName>
</protein>
<dbReference type="PANTHER" id="PTHR14614:SF130">
    <property type="entry name" value="PROTEIN-LYSINE N-METHYLTRANSFERASE EEF2KMT"/>
    <property type="match status" value="1"/>
</dbReference>
<proteinExistence type="predicted"/>
<dbReference type="EMBL" id="KV744934">
    <property type="protein sequence ID" value="OCK81091.1"/>
    <property type="molecule type" value="Genomic_DNA"/>
</dbReference>
<keyword evidence="2" id="KW-1185">Reference proteome</keyword>
<dbReference type="Pfam" id="PF10294">
    <property type="entry name" value="Methyltransf_16"/>
    <property type="match status" value="1"/>
</dbReference>
<dbReference type="AlphaFoldDB" id="A0A8E2EBP8"/>
<dbReference type="InterPro" id="IPR019410">
    <property type="entry name" value="Methyltransf_16"/>
</dbReference>
<evidence type="ECO:0008006" key="3">
    <source>
        <dbReference type="Google" id="ProtNLM"/>
    </source>
</evidence>
<evidence type="ECO:0000313" key="1">
    <source>
        <dbReference type="EMBL" id="OCK81091.1"/>
    </source>
</evidence>
<reference evidence="1 2" key="1">
    <citation type="journal article" date="2016" name="Nat. Commun.">
        <title>Ectomycorrhizal ecology is imprinted in the genome of the dominant symbiotic fungus Cenococcum geophilum.</title>
        <authorList>
            <consortium name="DOE Joint Genome Institute"/>
            <person name="Peter M."/>
            <person name="Kohler A."/>
            <person name="Ohm R.A."/>
            <person name="Kuo A."/>
            <person name="Krutzmann J."/>
            <person name="Morin E."/>
            <person name="Arend M."/>
            <person name="Barry K.W."/>
            <person name="Binder M."/>
            <person name="Choi C."/>
            <person name="Clum A."/>
            <person name="Copeland A."/>
            <person name="Grisel N."/>
            <person name="Haridas S."/>
            <person name="Kipfer T."/>
            <person name="LaButti K."/>
            <person name="Lindquist E."/>
            <person name="Lipzen A."/>
            <person name="Maire R."/>
            <person name="Meier B."/>
            <person name="Mihaltcheva S."/>
            <person name="Molinier V."/>
            <person name="Murat C."/>
            <person name="Poggeler S."/>
            <person name="Quandt C.A."/>
            <person name="Sperisen C."/>
            <person name="Tritt A."/>
            <person name="Tisserant E."/>
            <person name="Crous P.W."/>
            <person name="Henrissat B."/>
            <person name="Nehls U."/>
            <person name="Egli S."/>
            <person name="Spatafora J.W."/>
            <person name="Grigoriev I.V."/>
            <person name="Martin F.M."/>
        </authorList>
    </citation>
    <scope>NUCLEOTIDE SEQUENCE [LARGE SCALE GENOMIC DNA]</scope>
    <source>
        <strain evidence="1 2">CBS 459.81</strain>
    </source>
</reference>
<gene>
    <name evidence="1" type="ORF">K432DRAFT_296320</name>
</gene>
<dbReference type="Gene3D" id="3.40.50.150">
    <property type="entry name" value="Vaccinia Virus protein VP39"/>
    <property type="match status" value="1"/>
</dbReference>
<dbReference type="Proteomes" id="UP000250266">
    <property type="component" value="Unassembled WGS sequence"/>
</dbReference>
<dbReference type="SUPFAM" id="SSF53335">
    <property type="entry name" value="S-adenosyl-L-methionine-dependent methyltransferases"/>
    <property type="match status" value="1"/>
</dbReference>
<evidence type="ECO:0000313" key="2">
    <source>
        <dbReference type="Proteomes" id="UP000250266"/>
    </source>
</evidence>
<dbReference type="PANTHER" id="PTHR14614">
    <property type="entry name" value="HEPATOCELLULAR CARCINOMA-ASSOCIATED ANTIGEN"/>
    <property type="match status" value="1"/>
</dbReference>
<dbReference type="GO" id="GO:0005737">
    <property type="term" value="C:cytoplasm"/>
    <property type="evidence" value="ECO:0007669"/>
    <property type="project" value="TreeGrafter"/>
</dbReference>
<name>A0A8E2EBP8_9PEZI</name>
<accession>A0A8E2EBP8</accession>
<dbReference type="OrthoDB" id="194386at2759"/>
<dbReference type="InterPro" id="IPR029063">
    <property type="entry name" value="SAM-dependent_MTases_sf"/>
</dbReference>
<organism evidence="1 2">
    <name type="scientific">Lepidopterella palustris CBS 459.81</name>
    <dbReference type="NCBI Taxonomy" id="1314670"/>
    <lineage>
        <taxon>Eukaryota</taxon>
        <taxon>Fungi</taxon>
        <taxon>Dikarya</taxon>
        <taxon>Ascomycota</taxon>
        <taxon>Pezizomycotina</taxon>
        <taxon>Dothideomycetes</taxon>
        <taxon>Pleosporomycetidae</taxon>
        <taxon>Mytilinidiales</taxon>
        <taxon>Argynnaceae</taxon>
        <taxon>Lepidopterella</taxon>
    </lineage>
</organism>
<dbReference type="GO" id="GO:0008757">
    <property type="term" value="F:S-adenosylmethionine-dependent methyltransferase activity"/>
    <property type="evidence" value="ECO:0007669"/>
    <property type="project" value="UniProtKB-ARBA"/>
</dbReference>
<sequence length="318" mass="35196">MEPTIWKAVNLLRRQYFQLVDLEHLQWPNSEFLKKVDVQAWIYQNLFDEGKLQSPPPIRYQARVLKQLVSRIEGAIVDPEEDEISDDLISRLSMLLSSKLPSESIAAQQRAFVTYTYPTCTTESSASVERAITVFESRAVFSSSGTTGLRTWEAALHLGTFLTSEVGAKLIRGKNVLELGAGTGLLSILCARHLEASRVIATDGDEGVVDAIRTNIFLNGLENDEDRSIESAILRWGWALDATSFSEDYGIESLDVVIGADVTYDKSVIPALVSTLSELFDLNSSLEVVIAAAIRNEKTFETFFNACSGSLRVCLMTD</sequence>
<dbReference type="CDD" id="cd02440">
    <property type="entry name" value="AdoMet_MTases"/>
    <property type="match status" value="1"/>
</dbReference>